<name>A0A8J3XMR0_9ACTN</name>
<proteinExistence type="predicted"/>
<organism evidence="1 2">
    <name type="scientific">Planotetraspora silvatica</name>
    <dbReference type="NCBI Taxonomy" id="234614"/>
    <lineage>
        <taxon>Bacteria</taxon>
        <taxon>Bacillati</taxon>
        <taxon>Actinomycetota</taxon>
        <taxon>Actinomycetes</taxon>
        <taxon>Streptosporangiales</taxon>
        <taxon>Streptosporangiaceae</taxon>
        <taxon>Planotetraspora</taxon>
    </lineage>
</organism>
<evidence type="ECO:0000313" key="2">
    <source>
        <dbReference type="Proteomes" id="UP000644610"/>
    </source>
</evidence>
<reference evidence="1" key="1">
    <citation type="submission" date="2021-01" db="EMBL/GenBank/DDBJ databases">
        <title>Whole genome shotgun sequence of Planotetraspora silvatica NBRC 100141.</title>
        <authorList>
            <person name="Komaki H."/>
            <person name="Tamura T."/>
        </authorList>
    </citation>
    <scope>NUCLEOTIDE SEQUENCE</scope>
    <source>
        <strain evidence="1">NBRC 100141</strain>
    </source>
</reference>
<evidence type="ECO:0000313" key="1">
    <source>
        <dbReference type="EMBL" id="GII45516.1"/>
    </source>
</evidence>
<gene>
    <name evidence="1" type="ORF">Psi02_19400</name>
</gene>
<comment type="caution">
    <text evidence="1">The sequence shown here is derived from an EMBL/GenBank/DDBJ whole genome shotgun (WGS) entry which is preliminary data.</text>
</comment>
<dbReference type="Proteomes" id="UP000644610">
    <property type="component" value="Unassembled WGS sequence"/>
</dbReference>
<protein>
    <submittedName>
        <fullName evidence="1">Uncharacterized protein</fullName>
    </submittedName>
</protein>
<dbReference type="AlphaFoldDB" id="A0A8J3XMR0"/>
<dbReference type="EMBL" id="BOOQ01000010">
    <property type="protein sequence ID" value="GII45516.1"/>
    <property type="molecule type" value="Genomic_DNA"/>
</dbReference>
<sequence length="58" mass="6302">MLYGMRDVLHAFGALTCGEHLSHQTAGDGEGQKGHRRDNDHECEMGTAKCHRCAFASG</sequence>
<accession>A0A8J3XMR0</accession>
<keyword evidence="2" id="KW-1185">Reference proteome</keyword>